<feature type="compositionally biased region" description="Polar residues" evidence="1">
    <location>
        <begin position="153"/>
        <end position="167"/>
    </location>
</feature>
<feature type="region of interest" description="Disordered" evidence="1">
    <location>
        <begin position="153"/>
        <end position="195"/>
    </location>
</feature>
<reference evidence="3" key="1">
    <citation type="journal article" date="2011" name="Nat. Commun.">
        <title>Effector diversification within compartments of the Leptosphaeria maculans genome affected by Repeat-Induced Point mutations.</title>
        <authorList>
            <person name="Rouxel T."/>
            <person name="Grandaubert J."/>
            <person name="Hane J.K."/>
            <person name="Hoede C."/>
            <person name="van de Wouw A.P."/>
            <person name="Couloux A."/>
            <person name="Dominguez V."/>
            <person name="Anthouard V."/>
            <person name="Bally P."/>
            <person name="Bourras S."/>
            <person name="Cozijnsen A.J."/>
            <person name="Ciuffetti L.M."/>
            <person name="Degrave A."/>
            <person name="Dilmaghani A."/>
            <person name="Duret L."/>
            <person name="Fudal I."/>
            <person name="Goodwin S.B."/>
            <person name="Gout L."/>
            <person name="Glaser N."/>
            <person name="Linglin J."/>
            <person name="Kema G.H.J."/>
            <person name="Lapalu N."/>
            <person name="Lawrence C.B."/>
            <person name="May K."/>
            <person name="Meyer M."/>
            <person name="Ollivier B."/>
            <person name="Poulain J."/>
            <person name="Schoch C.L."/>
            <person name="Simon A."/>
            <person name="Spatafora J.W."/>
            <person name="Stachowiak A."/>
            <person name="Turgeon B.G."/>
            <person name="Tyler B.M."/>
            <person name="Vincent D."/>
            <person name="Weissenbach J."/>
            <person name="Amselem J."/>
            <person name="Quesneville H."/>
            <person name="Oliver R.P."/>
            <person name="Wincker P."/>
            <person name="Balesdent M.-H."/>
            <person name="Howlett B.J."/>
        </authorList>
    </citation>
    <scope>NUCLEOTIDE SEQUENCE [LARGE SCALE GENOMIC DNA]</scope>
    <source>
        <strain evidence="3">JN3 / isolate v23.1.3 / race Av1-4-5-6-7-8</strain>
    </source>
</reference>
<dbReference type="VEuPathDB" id="FungiDB:LEMA_P018450.1"/>
<dbReference type="EMBL" id="FP929138">
    <property type="protein sequence ID" value="CBY00715.1"/>
    <property type="molecule type" value="Genomic_DNA"/>
</dbReference>
<dbReference type="Proteomes" id="UP000002668">
    <property type="component" value="Genome"/>
</dbReference>
<evidence type="ECO:0000256" key="1">
    <source>
        <dbReference type="SAM" id="MobiDB-lite"/>
    </source>
</evidence>
<protein>
    <submittedName>
        <fullName evidence="2">Predicted protein</fullName>
    </submittedName>
</protein>
<dbReference type="HOGENOM" id="CLU_1396563_0_0_1"/>
<organism evidence="3">
    <name type="scientific">Leptosphaeria maculans (strain JN3 / isolate v23.1.3 / race Av1-4-5-6-7-8)</name>
    <name type="common">Blackleg fungus</name>
    <name type="synonym">Phoma lingam</name>
    <dbReference type="NCBI Taxonomy" id="985895"/>
    <lineage>
        <taxon>Eukaryota</taxon>
        <taxon>Fungi</taxon>
        <taxon>Dikarya</taxon>
        <taxon>Ascomycota</taxon>
        <taxon>Pezizomycotina</taxon>
        <taxon>Dothideomycetes</taxon>
        <taxon>Pleosporomycetidae</taxon>
        <taxon>Pleosporales</taxon>
        <taxon>Pleosporineae</taxon>
        <taxon>Leptosphaeriaceae</taxon>
        <taxon>Plenodomus</taxon>
        <taxon>Plenodomus lingam/Leptosphaeria maculans species complex</taxon>
    </lineage>
</organism>
<proteinExistence type="predicted"/>
<accession>E5AAM4</accession>
<sequence length="195" mass="21301">MLLIAAAIGGFRAHEEAQEKDKVAFEGRIRPPRACLNICENRAEKYYLRFVEYWHHFSGLSIQDSTPGLGVAWMVAPVHIPIIPPSSQPLWWCSSRCLVLSASGVVDKVDGLGKEGAGRSGVIRLISASWTISIVRQLWEDCVASNLLRPMSSEANTGHSRPLTQSRAGEGSGQLGGNKDAIPVSQGRDDAMHRR</sequence>
<gene>
    <name evidence="2" type="ORF">LEMA_P018450.1</name>
</gene>
<dbReference type="AlphaFoldDB" id="E5AAM4"/>
<name>E5AAM4_LEPMJ</name>
<dbReference type="OrthoDB" id="10613186at2759"/>
<evidence type="ECO:0000313" key="3">
    <source>
        <dbReference type="Proteomes" id="UP000002668"/>
    </source>
</evidence>
<evidence type="ECO:0000313" key="2">
    <source>
        <dbReference type="EMBL" id="CBY00715.1"/>
    </source>
</evidence>
<dbReference type="InParanoid" id="E5AAM4"/>
<keyword evidence="3" id="KW-1185">Reference proteome</keyword>